<comment type="caution">
    <text evidence="6">The sequence shown here is derived from an EMBL/GenBank/DDBJ whole genome shotgun (WGS) entry which is preliminary data.</text>
</comment>
<dbReference type="Pfam" id="PF00781">
    <property type="entry name" value="DAGK_cat"/>
    <property type="match status" value="1"/>
</dbReference>
<keyword evidence="2" id="KW-0547">Nucleotide-binding</keyword>
<keyword evidence="4" id="KW-0067">ATP-binding</keyword>
<dbReference type="PANTHER" id="PTHR12358">
    <property type="entry name" value="SPHINGOSINE KINASE"/>
    <property type="match status" value="1"/>
</dbReference>
<dbReference type="Gene3D" id="3.40.50.10330">
    <property type="entry name" value="Probable inorganic polyphosphate/atp-NAD kinase, domain 1"/>
    <property type="match status" value="1"/>
</dbReference>
<dbReference type="InterPro" id="IPR017438">
    <property type="entry name" value="ATP-NAD_kinase_N"/>
</dbReference>
<dbReference type="EMBL" id="JADILV010000070">
    <property type="protein sequence ID" value="MBO8484343.1"/>
    <property type="molecule type" value="Genomic_DNA"/>
</dbReference>
<evidence type="ECO:0000259" key="5">
    <source>
        <dbReference type="PROSITE" id="PS50146"/>
    </source>
</evidence>
<reference evidence="6" key="2">
    <citation type="journal article" date="2021" name="PeerJ">
        <title>Extensive microbial diversity within the chicken gut microbiome revealed by metagenomics and culture.</title>
        <authorList>
            <person name="Gilroy R."/>
            <person name="Ravi A."/>
            <person name="Getino M."/>
            <person name="Pursley I."/>
            <person name="Horton D.L."/>
            <person name="Alikhan N.F."/>
            <person name="Baker D."/>
            <person name="Gharbi K."/>
            <person name="Hall N."/>
            <person name="Watson M."/>
            <person name="Adriaenssens E.M."/>
            <person name="Foster-Nyarko E."/>
            <person name="Jarju S."/>
            <person name="Secka A."/>
            <person name="Antonio M."/>
            <person name="Oren A."/>
            <person name="Chaudhuri R.R."/>
            <person name="La Ragione R."/>
            <person name="Hildebrand F."/>
            <person name="Pallen M.J."/>
        </authorList>
    </citation>
    <scope>NUCLEOTIDE SEQUENCE</scope>
    <source>
        <strain evidence="6">G3-8215</strain>
    </source>
</reference>
<keyword evidence="1" id="KW-0808">Transferase</keyword>
<sequence>MKDVSKWFVVVNPQAGSGRAASEWKKIEGDLSSRGIAYTVCETGCRLHATEIAYMAAREGYRRFIAVGGDGTVHEVLGGLAGAIGDAIREGSDVSLSDFRLAVIPIGSGNDWIKSHGIPHDAKAVLDLIEKGSFVPQDVAKVTALEHSGSCDRPASGVPGPFTYMLNIGGAGLDAAVCSRVNLQKSQGKRNRLIYVWSLLNCLLHCRPSPLRVECDGSVIYEGQCLSIAFGIGRYSGGGLMQTPDAVTDDGLLDYTVIPAITLTDVLRYGPGLFDGTFTKAPILVSGRCRSVVVTPLSDTGVPVEVDGEILGKLPVRIDIMPQQINVLDGTHAGSTSTEM</sequence>
<feature type="domain" description="DAGKc" evidence="5">
    <location>
        <begin position="2"/>
        <end position="147"/>
    </location>
</feature>
<evidence type="ECO:0000256" key="3">
    <source>
        <dbReference type="ARBA" id="ARBA00022777"/>
    </source>
</evidence>
<evidence type="ECO:0000256" key="2">
    <source>
        <dbReference type="ARBA" id="ARBA00022741"/>
    </source>
</evidence>
<protein>
    <submittedName>
        <fullName evidence="6">Diacylglycerol kinase family lipid kinase</fullName>
    </submittedName>
</protein>
<evidence type="ECO:0000256" key="1">
    <source>
        <dbReference type="ARBA" id="ARBA00022679"/>
    </source>
</evidence>
<evidence type="ECO:0000313" key="7">
    <source>
        <dbReference type="Proteomes" id="UP000725002"/>
    </source>
</evidence>
<dbReference type="SUPFAM" id="SSF111331">
    <property type="entry name" value="NAD kinase/diacylglycerol kinase-like"/>
    <property type="match status" value="1"/>
</dbReference>
<dbReference type="GO" id="GO:0016301">
    <property type="term" value="F:kinase activity"/>
    <property type="evidence" value="ECO:0007669"/>
    <property type="project" value="UniProtKB-KW"/>
</dbReference>
<evidence type="ECO:0000313" key="6">
    <source>
        <dbReference type="EMBL" id="MBO8484343.1"/>
    </source>
</evidence>
<proteinExistence type="predicted"/>
<name>A0A940IJM7_9BACT</name>
<dbReference type="Gene3D" id="2.60.200.40">
    <property type="match status" value="1"/>
</dbReference>
<dbReference type="GO" id="GO:0005886">
    <property type="term" value="C:plasma membrane"/>
    <property type="evidence" value="ECO:0007669"/>
    <property type="project" value="TreeGrafter"/>
</dbReference>
<dbReference type="Proteomes" id="UP000725002">
    <property type="component" value="Unassembled WGS sequence"/>
</dbReference>
<keyword evidence="3 6" id="KW-0418">Kinase</keyword>
<evidence type="ECO:0000256" key="4">
    <source>
        <dbReference type="ARBA" id="ARBA00022840"/>
    </source>
</evidence>
<dbReference type="InterPro" id="IPR050187">
    <property type="entry name" value="Lipid_Phosphate_FormReg"/>
</dbReference>
<dbReference type="SMART" id="SM00046">
    <property type="entry name" value="DAGKc"/>
    <property type="match status" value="1"/>
</dbReference>
<dbReference type="Pfam" id="PF19279">
    <property type="entry name" value="YegS_C"/>
    <property type="match status" value="1"/>
</dbReference>
<accession>A0A940IJM7</accession>
<reference evidence="6" key="1">
    <citation type="submission" date="2020-10" db="EMBL/GenBank/DDBJ databases">
        <authorList>
            <person name="Gilroy R."/>
        </authorList>
    </citation>
    <scope>NUCLEOTIDE SEQUENCE</scope>
    <source>
        <strain evidence="6">G3-8215</strain>
    </source>
</reference>
<dbReference type="AlphaFoldDB" id="A0A940IJM7"/>
<organism evidence="6 7">
    <name type="scientific">Candidatus Cryptobacteroides avicola</name>
    <dbReference type="NCBI Taxonomy" id="2840757"/>
    <lineage>
        <taxon>Bacteria</taxon>
        <taxon>Pseudomonadati</taxon>
        <taxon>Bacteroidota</taxon>
        <taxon>Bacteroidia</taxon>
        <taxon>Bacteroidales</taxon>
        <taxon>Candidatus Cryptobacteroides</taxon>
    </lineage>
</organism>
<gene>
    <name evidence="6" type="ORF">IAB75_09565</name>
</gene>
<dbReference type="PANTHER" id="PTHR12358:SF106">
    <property type="entry name" value="LIPID KINASE YEGS"/>
    <property type="match status" value="1"/>
</dbReference>
<dbReference type="InterPro" id="IPR016064">
    <property type="entry name" value="NAD/diacylglycerol_kinase_sf"/>
</dbReference>
<dbReference type="InterPro" id="IPR045540">
    <property type="entry name" value="YegS/DAGK_C"/>
</dbReference>
<dbReference type="GO" id="GO:0005524">
    <property type="term" value="F:ATP binding"/>
    <property type="evidence" value="ECO:0007669"/>
    <property type="project" value="UniProtKB-KW"/>
</dbReference>
<dbReference type="InterPro" id="IPR001206">
    <property type="entry name" value="Diacylglycerol_kinase_cat_dom"/>
</dbReference>
<dbReference type="PROSITE" id="PS50146">
    <property type="entry name" value="DAGK"/>
    <property type="match status" value="1"/>
</dbReference>